<keyword evidence="2" id="KW-0812">Transmembrane</keyword>
<comment type="caution">
    <text evidence="3">The sequence shown here is derived from an EMBL/GenBank/DDBJ whole genome shotgun (WGS) entry which is preliminary data.</text>
</comment>
<protein>
    <submittedName>
        <fullName evidence="3">Uncharacterized protein</fullName>
    </submittedName>
</protein>
<sequence>MCNSKVTPRDPSSDMDIITQLGYSNTYNKNAHPLQGHMNNLIYCVWAIVILLGLVLLYKIITKVNEYMLQRVEYMMTIQQLREFPRVATSMELARLPPPPPYAAPAPRTTTTPV</sequence>
<feature type="compositionally biased region" description="Low complexity" evidence="1">
    <location>
        <begin position="105"/>
        <end position="114"/>
    </location>
</feature>
<feature type="transmembrane region" description="Helical" evidence="2">
    <location>
        <begin position="40"/>
        <end position="61"/>
    </location>
</feature>
<dbReference type="EMBL" id="JAHIBW010000025">
    <property type="protein sequence ID" value="KAG7298260.1"/>
    <property type="molecule type" value="Genomic_DNA"/>
</dbReference>
<evidence type="ECO:0000313" key="3">
    <source>
        <dbReference type="EMBL" id="KAG7298260.1"/>
    </source>
</evidence>
<evidence type="ECO:0000256" key="1">
    <source>
        <dbReference type="SAM" id="MobiDB-lite"/>
    </source>
</evidence>
<organism evidence="3 4">
    <name type="scientific">Plutella xylostella</name>
    <name type="common">Diamondback moth</name>
    <name type="synonym">Plutella maculipennis</name>
    <dbReference type="NCBI Taxonomy" id="51655"/>
    <lineage>
        <taxon>Eukaryota</taxon>
        <taxon>Metazoa</taxon>
        <taxon>Ecdysozoa</taxon>
        <taxon>Arthropoda</taxon>
        <taxon>Hexapoda</taxon>
        <taxon>Insecta</taxon>
        <taxon>Pterygota</taxon>
        <taxon>Neoptera</taxon>
        <taxon>Endopterygota</taxon>
        <taxon>Lepidoptera</taxon>
        <taxon>Glossata</taxon>
        <taxon>Ditrysia</taxon>
        <taxon>Yponomeutoidea</taxon>
        <taxon>Plutellidae</taxon>
        <taxon>Plutella</taxon>
    </lineage>
</organism>
<evidence type="ECO:0000313" key="4">
    <source>
        <dbReference type="Proteomes" id="UP000823941"/>
    </source>
</evidence>
<evidence type="ECO:0000256" key="2">
    <source>
        <dbReference type="SAM" id="Phobius"/>
    </source>
</evidence>
<reference evidence="3 4" key="1">
    <citation type="submission" date="2021-06" db="EMBL/GenBank/DDBJ databases">
        <title>A haploid diamondback moth (Plutella xylostella L.) genome assembly resolves 31 chromosomes and identifies a diamide resistance mutation.</title>
        <authorList>
            <person name="Ward C.M."/>
            <person name="Perry K.D."/>
            <person name="Baker G."/>
            <person name="Powis K."/>
            <person name="Heckel D.G."/>
            <person name="Baxter S.W."/>
        </authorList>
    </citation>
    <scope>NUCLEOTIDE SEQUENCE [LARGE SCALE GENOMIC DNA]</scope>
    <source>
        <strain evidence="3 4">LV</strain>
        <tissue evidence="3">Single pupa</tissue>
    </source>
</reference>
<dbReference type="Proteomes" id="UP000823941">
    <property type="component" value="Chromosome 25"/>
</dbReference>
<accession>A0ABQ7Q0J1</accession>
<keyword evidence="4" id="KW-1185">Reference proteome</keyword>
<keyword evidence="2" id="KW-1133">Transmembrane helix</keyword>
<proteinExistence type="predicted"/>
<name>A0ABQ7Q0J1_PLUXY</name>
<feature type="region of interest" description="Disordered" evidence="1">
    <location>
        <begin position="95"/>
        <end position="114"/>
    </location>
</feature>
<gene>
    <name evidence="3" type="ORF">JYU34_019081</name>
</gene>
<keyword evidence="2" id="KW-0472">Membrane</keyword>